<keyword evidence="10" id="KW-0325">Glycoprotein</keyword>
<keyword evidence="9" id="KW-0675">Receptor</keyword>
<evidence type="ECO:0000256" key="13">
    <source>
        <dbReference type="PIRSR" id="PIRSR605428-53"/>
    </source>
</evidence>
<dbReference type="GO" id="GO:0030169">
    <property type="term" value="F:low-density lipoprotein particle binding"/>
    <property type="evidence" value="ECO:0007669"/>
    <property type="project" value="TreeGrafter"/>
</dbReference>
<dbReference type="GO" id="GO:0005044">
    <property type="term" value="F:scavenger receptor activity"/>
    <property type="evidence" value="ECO:0007669"/>
    <property type="project" value="TreeGrafter"/>
</dbReference>
<name>A0A673MBL0_9TELE</name>
<dbReference type="GO" id="GO:0034381">
    <property type="term" value="P:plasma lipoprotein particle clearance"/>
    <property type="evidence" value="ECO:0007669"/>
    <property type="project" value="TreeGrafter"/>
</dbReference>
<dbReference type="GO" id="GO:0043654">
    <property type="term" value="P:recognition of apoptotic cell"/>
    <property type="evidence" value="ECO:0007669"/>
    <property type="project" value="TreeGrafter"/>
</dbReference>
<dbReference type="GO" id="GO:0008289">
    <property type="term" value="F:lipid binding"/>
    <property type="evidence" value="ECO:0007669"/>
    <property type="project" value="TreeGrafter"/>
</dbReference>
<feature type="transmembrane region" description="Helical" evidence="14">
    <location>
        <begin position="413"/>
        <end position="433"/>
    </location>
</feature>
<evidence type="ECO:0000256" key="12">
    <source>
        <dbReference type="ARBA" id="ARBA00042244"/>
    </source>
</evidence>
<dbReference type="Ensembl" id="ENSSRHT00000090334.1">
    <property type="protein sequence ID" value="ENSSRHP00000087960.1"/>
    <property type="gene ID" value="ENSSRHG00000042583.1"/>
</dbReference>
<dbReference type="PANTHER" id="PTHR11923:SF110">
    <property type="entry name" value="SCAVENGER RECEPTOR CLASS B MEMBER 1"/>
    <property type="match status" value="1"/>
</dbReference>
<dbReference type="GO" id="GO:0005737">
    <property type="term" value="C:cytoplasm"/>
    <property type="evidence" value="ECO:0007669"/>
    <property type="project" value="TreeGrafter"/>
</dbReference>
<evidence type="ECO:0000256" key="14">
    <source>
        <dbReference type="SAM" id="Phobius"/>
    </source>
</evidence>
<evidence type="ECO:0000256" key="2">
    <source>
        <dbReference type="ARBA" id="ARBA00004651"/>
    </source>
</evidence>
<dbReference type="InterPro" id="IPR002159">
    <property type="entry name" value="CD36_fam"/>
</dbReference>
<accession>A0A673MBL0</accession>
<evidence type="ECO:0000256" key="3">
    <source>
        <dbReference type="ARBA" id="ARBA00010532"/>
    </source>
</evidence>
<evidence type="ECO:0000256" key="6">
    <source>
        <dbReference type="ARBA" id="ARBA00022989"/>
    </source>
</evidence>
<comment type="subcellular location">
    <subcellularLocation>
        <location evidence="2">Cell membrane</location>
        <topology evidence="2">Multi-pass membrane protein</topology>
    </subcellularLocation>
    <subcellularLocation>
        <location evidence="1">Membrane</location>
        <location evidence="1">Caveola</location>
        <topology evidence="1">Multi-pass membrane protein</topology>
    </subcellularLocation>
</comment>
<feature type="disulfide bond" evidence="13">
    <location>
        <begin position="252"/>
        <end position="384"/>
    </location>
</feature>
<keyword evidence="8 13" id="KW-1015">Disulfide bond</keyword>
<evidence type="ECO:0000313" key="16">
    <source>
        <dbReference type="Proteomes" id="UP000472270"/>
    </source>
</evidence>
<keyword evidence="6 14" id="KW-1133">Transmembrane helix</keyword>
<comment type="similarity">
    <text evidence="3">Belongs to the CD36 family.</text>
</comment>
<organism evidence="15 16">
    <name type="scientific">Sinocyclocheilus rhinocerous</name>
    <dbReference type="NCBI Taxonomy" id="307959"/>
    <lineage>
        <taxon>Eukaryota</taxon>
        <taxon>Metazoa</taxon>
        <taxon>Chordata</taxon>
        <taxon>Craniata</taxon>
        <taxon>Vertebrata</taxon>
        <taxon>Euteleostomi</taxon>
        <taxon>Actinopterygii</taxon>
        <taxon>Neopterygii</taxon>
        <taxon>Teleostei</taxon>
        <taxon>Ostariophysi</taxon>
        <taxon>Cypriniformes</taxon>
        <taxon>Cyprinidae</taxon>
        <taxon>Cyprininae</taxon>
        <taxon>Sinocyclocheilus</taxon>
    </lineage>
</organism>
<dbReference type="AlphaFoldDB" id="A0A673MBL0"/>
<keyword evidence="5 14" id="KW-0812">Transmembrane</keyword>
<evidence type="ECO:0000313" key="15">
    <source>
        <dbReference type="Ensembl" id="ENSSRHP00000087960.1"/>
    </source>
</evidence>
<evidence type="ECO:0000256" key="1">
    <source>
        <dbReference type="ARBA" id="ARBA00004189"/>
    </source>
</evidence>
<keyword evidence="4" id="KW-1003">Cell membrane</keyword>
<feature type="transmembrane region" description="Helical" evidence="14">
    <location>
        <begin position="371"/>
        <end position="393"/>
    </location>
</feature>
<dbReference type="Pfam" id="PF01130">
    <property type="entry name" value="CD36"/>
    <property type="match status" value="1"/>
</dbReference>
<keyword evidence="16" id="KW-1185">Reference proteome</keyword>
<protein>
    <recommendedName>
        <fullName evidence="11">Scavenger receptor class B member 1</fullName>
    </recommendedName>
    <alternativeName>
        <fullName evidence="12">SR-BI</fullName>
    </alternativeName>
</protein>
<evidence type="ECO:0000256" key="8">
    <source>
        <dbReference type="ARBA" id="ARBA00023157"/>
    </source>
</evidence>
<dbReference type="PANTHER" id="PTHR11923">
    <property type="entry name" value="SCAVENGER RECEPTOR CLASS B TYPE-1 SR-B1"/>
    <property type="match status" value="1"/>
</dbReference>
<evidence type="ECO:0000256" key="9">
    <source>
        <dbReference type="ARBA" id="ARBA00023170"/>
    </source>
</evidence>
<dbReference type="GO" id="GO:0005901">
    <property type="term" value="C:caveola"/>
    <property type="evidence" value="ECO:0007669"/>
    <property type="project" value="UniProtKB-SubCell"/>
</dbReference>
<sequence>IRMAVSKSTLSIVFIVLGGLAVLFGIVLVFVGPIIIDDQIVKNVEINPNNGLSYTMWKDIPVPFFMSVYFFHIVNPDEILKGEKPTVVQRGPYVYRENRWKDNITFHDNHTVSYKEFRQYFFEESMSVGDESDVVTIPNMLVLGASVMMENMPFPVRLLLSTTFKTFNEEPFLTKPVGELMWGYDSKLVDFLNKYLPGMLPTSGKFGLFAEFNNSNTGQFTVFTGQDDIGKVHMVDSWNGLKSVDYWRSEACNMINGTAGQMWPPFMTKESTMPFYSPDACRSMELVYQRPGVSRGVPVYRFVAPKTLFANGADYPPNEGFCPCRQSGLLNVSTCRHNSPVFISHPHFFEADPVLLDTVNGLSPNEDEHGLFIDIHPVILICMCAVSLNLWKWSFSISLIHSTWLCGGKIPHILWFFLTAFLLLMFRFLILCSSDHMPVLFMMPFPQLSSSITPTVQLTRSFSSHLCDDFTNTFNEMCLSLSLESSLPDLDADQHLSLLNTACSEVLNTTAPLKLKKSKPKTEPWLNDNIRFLRQACRRAERKWKKDKLLISYEMLKDCFATFQKAVKSAKSQYFSNLIAKNHHSSKA</sequence>
<evidence type="ECO:0000256" key="5">
    <source>
        <dbReference type="ARBA" id="ARBA00022692"/>
    </source>
</evidence>
<dbReference type="GO" id="GO:0070508">
    <property type="term" value="P:cholesterol import"/>
    <property type="evidence" value="ECO:0007669"/>
    <property type="project" value="TreeGrafter"/>
</dbReference>
<dbReference type="GO" id="GO:0033344">
    <property type="term" value="P:cholesterol efflux"/>
    <property type="evidence" value="ECO:0007669"/>
    <property type="project" value="TreeGrafter"/>
</dbReference>
<gene>
    <name evidence="15" type="primary">LOC107741655</name>
</gene>
<dbReference type="PRINTS" id="PR01609">
    <property type="entry name" value="CD36FAMILY"/>
</dbReference>
<reference evidence="15" key="2">
    <citation type="submission" date="2025-09" db="UniProtKB">
        <authorList>
            <consortium name="Ensembl"/>
        </authorList>
    </citation>
    <scope>IDENTIFICATION</scope>
</reference>
<dbReference type="InterPro" id="IPR005428">
    <property type="entry name" value="CD36/SCARB1/SNMP1"/>
</dbReference>
<evidence type="ECO:0000256" key="11">
    <source>
        <dbReference type="ARBA" id="ARBA00040821"/>
    </source>
</evidence>
<feature type="transmembrane region" description="Helical" evidence="14">
    <location>
        <begin position="12"/>
        <end position="36"/>
    </location>
</feature>
<reference evidence="15" key="1">
    <citation type="submission" date="2025-08" db="UniProtKB">
        <authorList>
            <consortium name="Ensembl"/>
        </authorList>
    </citation>
    <scope>IDENTIFICATION</scope>
</reference>
<keyword evidence="7 14" id="KW-0472">Membrane</keyword>
<evidence type="ECO:0000256" key="7">
    <source>
        <dbReference type="ARBA" id="ARBA00023136"/>
    </source>
</evidence>
<evidence type="ECO:0000256" key="10">
    <source>
        <dbReference type="ARBA" id="ARBA00023180"/>
    </source>
</evidence>
<evidence type="ECO:0000256" key="4">
    <source>
        <dbReference type="ARBA" id="ARBA00022475"/>
    </source>
</evidence>
<dbReference type="PRINTS" id="PR01610">
    <property type="entry name" value="CD36ANTIGEN"/>
</dbReference>
<proteinExistence type="inferred from homology"/>
<dbReference type="Proteomes" id="UP000472270">
    <property type="component" value="Unassembled WGS sequence"/>
</dbReference>